<dbReference type="HOGENOM" id="CLU_3257789_0_0_6"/>
<evidence type="ECO:0000313" key="1">
    <source>
        <dbReference type="EMBL" id="BAJ00937.1"/>
    </source>
</evidence>
<proteinExistence type="predicted"/>
<dbReference type="AlphaFoldDB" id="D4ZGY8"/>
<protein>
    <submittedName>
        <fullName evidence="1">Uncharacterized protein</fullName>
    </submittedName>
</protein>
<keyword evidence="2" id="KW-1185">Reference proteome</keyword>
<dbReference type="Proteomes" id="UP000002350">
    <property type="component" value="Chromosome"/>
</dbReference>
<name>D4ZGY8_SHEVD</name>
<organism evidence="1 2">
    <name type="scientific">Shewanella violacea (strain JCM 10179 / CIP 106290 / LMG 19151 / DSS12)</name>
    <dbReference type="NCBI Taxonomy" id="637905"/>
    <lineage>
        <taxon>Bacteria</taxon>
        <taxon>Pseudomonadati</taxon>
        <taxon>Pseudomonadota</taxon>
        <taxon>Gammaproteobacteria</taxon>
        <taxon>Alteromonadales</taxon>
        <taxon>Shewanellaceae</taxon>
        <taxon>Shewanella</taxon>
    </lineage>
</organism>
<dbReference type="KEGG" id="svo:SVI_0966"/>
<dbReference type="EMBL" id="AP011177">
    <property type="protein sequence ID" value="BAJ00937.1"/>
    <property type="molecule type" value="Genomic_DNA"/>
</dbReference>
<reference evidence="2" key="1">
    <citation type="journal article" date="2010" name="Mol. Biosyst.">
        <title>Complete genome sequence and comparative analysis of Shewanella violacea, a psychrophilic and piezophilic bacterium from deep sea floor sediments.</title>
        <authorList>
            <person name="Aono E."/>
            <person name="Baba T."/>
            <person name="Ara T."/>
            <person name="Nishi T."/>
            <person name="Nakamichi T."/>
            <person name="Inamoto E."/>
            <person name="Toyonaga H."/>
            <person name="Hasegawa M."/>
            <person name="Takai Y."/>
            <person name="Okumura Y."/>
            <person name="Baba M."/>
            <person name="Tomita M."/>
            <person name="Kato C."/>
            <person name="Oshima T."/>
            <person name="Nakasone K."/>
            <person name="Mori H."/>
        </authorList>
    </citation>
    <scope>NUCLEOTIDE SEQUENCE [LARGE SCALE GENOMIC DNA]</scope>
    <source>
        <strain evidence="2">JCM 10179 / CIP 106290 / LMG 19151 / DSS12</strain>
    </source>
</reference>
<accession>D4ZGY8</accession>
<sequence length="42" mass="5022">MIAEYFHLYKLKPVHSSVNENLCIIKDKILYDSINLELKKRT</sequence>
<gene>
    <name evidence="1" type="ordered locus">SVI_0966</name>
</gene>
<evidence type="ECO:0000313" key="2">
    <source>
        <dbReference type="Proteomes" id="UP000002350"/>
    </source>
</evidence>